<keyword evidence="3" id="KW-1185">Reference proteome</keyword>
<accession>A0ABV7D5K9</accession>
<dbReference type="Proteomes" id="UP001595444">
    <property type="component" value="Unassembled WGS sequence"/>
</dbReference>
<proteinExistence type="predicted"/>
<feature type="domain" description="Fe-containing alcohol dehydrogenase-like C-terminal" evidence="1">
    <location>
        <begin position="11"/>
        <end position="75"/>
    </location>
</feature>
<dbReference type="EMBL" id="JBHRSL010000010">
    <property type="protein sequence ID" value="MFC3052121.1"/>
    <property type="molecule type" value="Genomic_DNA"/>
</dbReference>
<sequence>RLAAYLDLGQNGFNEVLDWVLAFRESLGIPHDAKSLGIKDADIPDLALAATLDPSMAGNPKPLNIDTVQKIYSCAILGDL</sequence>
<dbReference type="RefSeq" id="WP_380082798.1">
    <property type="nucleotide sequence ID" value="NZ_JBHRSL010000010.1"/>
</dbReference>
<keyword evidence="2" id="KW-0560">Oxidoreductase</keyword>
<organism evidence="2 3">
    <name type="scientific">Kordiimonas pumila</name>
    <dbReference type="NCBI Taxonomy" id="2161677"/>
    <lineage>
        <taxon>Bacteria</taxon>
        <taxon>Pseudomonadati</taxon>
        <taxon>Pseudomonadota</taxon>
        <taxon>Alphaproteobacteria</taxon>
        <taxon>Kordiimonadales</taxon>
        <taxon>Kordiimonadaceae</taxon>
        <taxon>Kordiimonas</taxon>
    </lineage>
</organism>
<evidence type="ECO:0000313" key="3">
    <source>
        <dbReference type="Proteomes" id="UP001595444"/>
    </source>
</evidence>
<comment type="caution">
    <text evidence="2">The sequence shown here is derived from an EMBL/GenBank/DDBJ whole genome shotgun (WGS) entry which is preliminary data.</text>
</comment>
<name>A0ABV7D5K9_9PROT</name>
<dbReference type="EC" id="1.1.1.1" evidence="2"/>
<protein>
    <submittedName>
        <fullName evidence="2">Iron-containing alcohol dehydrogenase</fullName>
        <ecNumber evidence="2">1.1.1.1</ecNumber>
    </submittedName>
</protein>
<reference evidence="3" key="1">
    <citation type="journal article" date="2019" name="Int. J. Syst. Evol. Microbiol.">
        <title>The Global Catalogue of Microorganisms (GCM) 10K type strain sequencing project: providing services to taxonomists for standard genome sequencing and annotation.</title>
        <authorList>
            <consortium name="The Broad Institute Genomics Platform"/>
            <consortium name="The Broad Institute Genome Sequencing Center for Infectious Disease"/>
            <person name="Wu L."/>
            <person name="Ma J."/>
        </authorList>
    </citation>
    <scope>NUCLEOTIDE SEQUENCE [LARGE SCALE GENOMIC DNA]</scope>
    <source>
        <strain evidence="3">KCTC 62164</strain>
    </source>
</reference>
<feature type="non-terminal residue" evidence="2">
    <location>
        <position position="1"/>
    </location>
</feature>
<dbReference type="SUPFAM" id="SSF56796">
    <property type="entry name" value="Dehydroquinate synthase-like"/>
    <property type="match status" value="1"/>
</dbReference>
<dbReference type="Gene3D" id="1.20.1090.10">
    <property type="entry name" value="Dehydroquinate synthase-like - alpha domain"/>
    <property type="match status" value="1"/>
</dbReference>
<gene>
    <name evidence="2" type="ORF">ACFOKA_09415</name>
</gene>
<dbReference type="GO" id="GO:0004022">
    <property type="term" value="F:alcohol dehydrogenase (NAD+) activity"/>
    <property type="evidence" value="ECO:0007669"/>
    <property type="project" value="UniProtKB-EC"/>
</dbReference>
<evidence type="ECO:0000259" key="1">
    <source>
        <dbReference type="Pfam" id="PF25137"/>
    </source>
</evidence>
<evidence type="ECO:0000313" key="2">
    <source>
        <dbReference type="EMBL" id="MFC3052121.1"/>
    </source>
</evidence>
<dbReference type="InterPro" id="IPR056798">
    <property type="entry name" value="ADH_Fe_C"/>
</dbReference>
<dbReference type="Pfam" id="PF25137">
    <property type="entry name" value="ADH_Fe_C"/>
    <property type="match status" value="1"/>
</dbReference>